<sequence length="428" mass="47153">MSTSAPANNSVPSGSDASSSTAQPAPATVTPAKRAFDECVADMDGSGPRKKSKRESMKTKSAYQKLLSCARYFPRGVNPFFEIGMALNYGSQALWATRTAVDAANTVTIPRSELLEQQKGVKAFNQMFSISPESLDVAREFHKDSKDWSSLVSLFRGASSAARQTDSTGLKHELNYVLHDRSLSLVPNIPKTQSKSNRGLNHPMLRDALIPWPIRTQINEMTTPDDDNDSEPTPTPAAVKALKALRRGKTTEDKKALVAELDQWPSCFYAENSFDPDDPEQGLFRSQFLLRVLRHIWTAPGSAMDGCSKIPAVCHAAAHGQFTVTPEMIAYACAQARTMISTSDWADKDGSYKYEKMFDNVILLFESDPTDKWAVETLAWFQRGVFGSGEQEDDDDSDDEPVESPGTILRARRAARRRVQAPPDSSSD</sequence>
<feature type="compositionally biased region" description="Basic residues" evidence="1">
    <location>
        <begin position="410"/>
        <end position="419"/>
    </location>
</feature>
<dbReference type="EMBL" id="JAWWNJ010000013">
    <property type="protein sequence ID" value="KAK7042828.1"/>
    <property type="molecule type" value="Genomic_DNA"/>
</dbReference>
<keyword evidence="3" id="KW-1185">Reference proteome</keyword>
<feature type="compositionally biased region" description="Polar residues" evidence="1">
    <location>
        <begin position="1"/>
        <end position="16"/>
    </location>
</feature>
<name>A0AAW0CWD0_9AGAR</name>
<dbReference type="Pfam" id="PF20414">
    <property type="entry name" value="DUF6698"/>
    <property type="match status" value="1"/>
</dbReference>
<feature type="compositionally biased region" description="Acidic residues" evidence="1">
    <location>
        <begin position="390"/>
        <end position="402"/>
    </location>
</feature>
<accession>A0AAW0CWD0</accession>
<evidence type="ECO:0000256" key="1">
    <source>
        <dbReference type="SAM" id="MobiDB-lite"/>
    </source>
</evidence>
<feature type="region of interest" description="Disordered" evidence="1">
    <location>
        <begin position="1"/>
        <end position="58"/>
    </location>
</feature>
<feature type="compositionally biased region" description="Low complexity" evidence="1">
    <location>
        <begin position="17"/>
        <end position="32"/>
    </location>
</feature>
<protein>
    <submittedName>
        <fullName evidence="2">Uncharacterized protein</fullName>
    </submittedName>
</protein>
<proteinExistence type="predicted"/>
<feature type="region of interest" description="Disordered" evidence="1">
    <location>
        <begin position="387"/>
        <end position="428"/>
    </location>
</feature>
<gene>
    <name evidence="2" type="ORF">R3P38DRAFT_326340</name>
</gene>
<evidence type="ECO:0000313" key="3">
    <source>
        <dbReference type="Proteomes" id="UP001362999"/>
    </source>
</evidence>
<dbReference type="Proteomes" id="UP001362999">
    <property type="component" value="Unassembled WGS sequence"/>
</dbReference>
<organism evidence="2 3">
    <name type="scientific">Favolaschia claudopus</name>
    <dbReference type="NCBI Taxonomy" id="2862362"/>
    <lineage>
        <taxon>Eukaryota</taxon>
        <taxon>Fungi</taxon>
        <taxon>Dikarya</taxon>
        <taxon>Basidiomycota</taxon>
        <taxon>Agaricomycotina</taxon>
        <taxon>Agaricomycetes</taxon>
        <taxon>Agaricomycetidae</taxon>
        <taxon>Agaricales</taxon>
        <taxon>Marasmiineae</taxon>
        <taxon>Mycenaceae</taxon>
        <taxon>Favolaschia</taxon>
    </lineage>
</organism>
<reference evidence="2 3" key="1">
    <citation type="journal article" date="2024" name="J Genomics">
        <title>Draft genome sequencing and assembly of Favolaschia claudopus CIRM-BRFM 2984 isolated from oak limbs.</title>
        <authorList>
            <person name="Navarro D."/>
            <person name="Drula E."/>
            <person name="Chaduli D."/>
            <person name="Cazenave R."/>
            <person name="Ahrendt S."/>
            <person name="Wang J."/>
            <person name="Lipzen A."/>
            <person name="Daum C."/>
            <person name="Barry K."/>
            <person name="Grigoriev I.V."/>
            <person name="Favel A."/>
            <person name="Rosso M.N."/>
            <person name="Martin F."/>
        </authorList>
    </citation>
    <scope>NUCLEOTIDE SEQUENCE [LARGE SCALE GENOMIC DNA]</scope>
    <source>
        <strain evidence="2 3">CIRM-BRFM 2984</strain>
    </source>
</reference>
<dbReference type="InterPro" id="IPR046521">
    <property type="entry name" value="DUF6698"/>
</dbReference>
<evidence type="ECO:0000313" key="2">
    <source>
        <dbReference type="EMBL" id="KAK7042828.1"/>
    </source>
</evidence>
<dbReference type="AlphaFoldDB" id="A0AAW0CWD0"/>
<comment type="caution">
    <text evidence="2">The sequence shown here is derived from an EMBL/GenBank/DDBJ whole genome shotgun (WGS) entry which is preliminary data.</text>
</comment>